<keyword evidence="2 4" id="KW-0863">Zinc-finger</keyword>
<sequence>MSEAVGENEDLIDLEGLDSESFANENAKTKRKKRSNVWSFFEMVPDSDKVGDCKARAKCKICGATYLATSKYGTGNLKRHIDTCPRRNT</sequence>
<dbReference type="GO" id="GO:0008270">
    <property type="term" value="F:zinc ion binding"/>
    <property type="evidence" value="ECO:0007669"/>
    <property type="project" value="UniProtKB-KW"/>
</dbReference>
<dbReference type="GO" id="GO:0005634">
    <property type="term" value="C:nucleus"/>
    <property type="evidence" value="ECO:0007669"/>
    <property type="project" value="TreeGrafter"/>
</dbReference>
<organism evidence="6 7">
    <name type="scientific">Carya illinoinensis</name>
    <name type="common">Pecan</name>
    <dbReference type="NCBI Taxonomy" id="32201"/>
    <lineage>
        <taxon>Eukaryota</taxon>
        <taxon>Viridiplantae</taxon>
        <taxon>Streptophyta</taxon>
        <taxon>Embryophyta</taxon>
        <taxon>Tracheophyta</taxon>
        <taxon>Spermatophyta</taxon>
        <taxon>Magnoliopsida</taxon>
        <taxon>eudicotyledons</taxon>
        <taxon>Gunneridae</taxon>
        <taxon>Pentapetalae</taxon>
        <taxon>rosids</taxon>
        <taxon>fabids</taxon>
        <taxon>Fagales</taxon>
        <taxon>Juglandaceae</taxon>
        <taxon>Carya</taxon>
    </lineage>
</organism>
<dbReference type="Proteomes" id="UP000811246">
    <property type="component" value="Chromosome 14"/>
</dbReference>
<name>A0A922AA63_CARIL</name>
<reference evidence="6" key="1">
    <citation type="submission" date="2021-01" db="EMBL/GenBank/DDBJ databases">
        <authorList>
            <person name="Lovell J.T."/>
            <person name="Bentley N."/>
            <person name="Bhattarai G."/>
            <person name="Jenkins J.W."/>
            <person name="Sreedasyam A."/>
            <person name="Alarcon Y."/>
            <person name="Bock C."/>
            <person name="Boston L."/>
            <person name="Carlson J."/>
            <person name="Cervantes K."/>
            <person name="Clermont K."/>
            <person name="Krom N."/>
            <person name="Kubenka K."/>
            <person name="Mamidi S."/>
            <person name="Mattison C."/>
            <person name="Monteros M."/>
            <person name="Pisani C."/>
            <person name="Plott C."/>
            <person name="Rajasekar S."/>
            <person name="Rhein H.S."/>
            <person name="Rohla C."/>
            <person name="Song M."/>
            <person name="Hilaire R.S."/>
            <person name="Shu S."/>
            <person name="Wells L."/>
            <person name="Wang X."/>
            <person name="Webber J."/>
            <person name="Heerema R.J."/>
            <person name="Klein P."/>
            <person name="Conner P."/>
            <person name="Grauke L."/>
            <person name="Grimwood J."/>
            <person name="Schmutz J."/>
            <person name="Randall J.J."/>
        </authorList>
    </citation>
    <scope>NUCLEOTIDE SEQUENCE</scope>
    <source>
        <tissue evidence="6">Leaf</tissue>
    </source>
</reference>
<dbReference type="InterPro" id="IPR053031">
    <property type="entry name" value="Cuticle_assoc_protein"/>
</dbReference>
<dbReference type="SMART" id="SM00614">
    <property type="entry name" value="ZnF_BED"/>
    <property type="match status" value="1"/>
</dbReference>
<evidence type="ECO:0000256" key="3">
    <source>
        <dbReference type="ARBA" id="ARBA00022833"/>
    </source>
</evidence>
<dbReference type="PANTHER" id="PTHR34396:SF24">
    <property type="entry name" value="BED-TYPE DOMAIN-CONTAINING PROTEIN"/>
    <property type="match status" value="1"/>
</dbReference>
<dbReference type="GO" id="GO:1990837">
    <property type="term" value="F:sequence-specific double-stranded DNA binding"/>
    <property type="evidence" value="ECO:0007669"/>
    <property type="project" value="TreeGrafter"/>
</dbReference>
<accession>A0A922AA63</accession>
<evidence type="ECO:0000313" key="6">
    <source>
        <dbReference type="EMBL" id="KAG6677873.1"/>
    </source>
</evidence>
<keyword evidence="1" id="KW-0479">Metal-binding</keyword>
<dbReference type="PANTHER" id="PTHR34396">
    <property type="entry name" value="OS03G0264950 PROTEIN-RELATED"/>
    <property type="match status" value="1"/>
</dbReference>
<protein>
    <recommendedName>
        <fullName evidence="5">BED-type domain-containing protein</fullName>
    </recommendedName>
</protein>
<dbReference type="InterPro" id="IPR003656">
    <property type="entry name" value="Znf_BED"/>
</dbReference>
<dbReference type="EMBL" id="CM031838">
    <property type="protein sequence ID" value="KAG6677873.1"/>
    <property type="molecule type" value="Genomic_DNA"/>
</dbReference>
<evidence type="ECO:0000313" key="7">
    <source>
        <dbReference type="Proteomes" id="UP000811246"/>
    </source>
</evidence>
<feature type="domain" description="BED-type" evidence="5">
    <location>
        <begin position="32"/>
        <end position="89"/>
    </location>
</feature>
<dbReference type="AlphaFoldDB" id="A0A922AA63"/>
<keyword evidence="3" id="KW-0862">Zinc</keyword>
<evidence type="ECO:0000256" key="4">
    <source>
        <dbReference type="PROSITE-ProRule" id="PRU00027"/>
    </source>
</evidence>
<dbReference type="PROSITE" id="PS50808">
    <property type="entry name" value="ZF_BED"/>
    <property type="match status" value="1"/>
</dbReference>
<proteinExistence type="predicted"/>
<dbReference type="GO" id="GO:0006357">
    <property type="term" value="P:regulation of transcription by RNA polymerase II"/>
    <property type="evidence" value="ECO:0007669"/>
    <property type="project" value="TreeGrafter"/>
</dbReference>
<evidence type="ECO:0000259" key="5">
    <source>
        <dbReference type="PROSITE" id="PS50808"/>
    </source>
</evidence>
<evidence type="ECO:0000256" key="2">
    <source>
        <dbReference type="ARBA" id="ARBA00022771"/>
    </source>
</evidence>
<evidence type="ECO:0000256" key="1">
    <source>
        <dbReference type="ARBA" id="ARBA00022723"/>
    </source>
</evidence>
<comment type="caution">
    <text evidence="6">The sequence shown here is derived from an EMBL/GenBank/DDBJ whole genome shotgun (WGS) entry which is preliminary data.</text>
</comment>
<gene>
    <name evidence="6" type="ORF">I3842_14G049500</name>
</gene>
<dbReference type="Pfam" id="PF02892">
    <property type="entry name" value="zf-BED"/>
    <property type="match status" value="1"/>
</dbReference>